<evidence type="ECO:0000313" key="8">
    <source>
        <dbReference type="Proteomes" id="UP001652445"/>
    </source>
</evidence>
<evidence type="ECO:0000256" key="4">
    <source>
        <dbReference type="ARBA" id="ARBA00023139"/>
    </source>
</evidence>
<feature type="chain" id="PRO_5046979500" evidence="6">
    <location>
        <begin position="34"/>
        <end position="521"/>
    </location>
</feature>
<dbReference type="InterPro" id="IPR006059">
    <property type="entry name" value="SBP"/>
</dbReference>
<evidence type="ECO:0000256" key="5">
    <source>
        <dbReference type="ARBA" id="ARBA00023288"/>
    </source>
</evidence>
<evidence type="ECO:0000256" key="2">
    <source>
        <dbReference type="ARBA" id="ARBA00022729"/>
    </source>
</evidence>
<keyword evidence="5" id="KW-0449">Lipoprotein</keyword>
<comment type="caution">
    <text evidence="7">The sequence shown here is derived from an EMBL/GenBank/DDBJ whole genome shotgun (WGS) entry which is preliminary data.</text>
</comment>
<gene>
    <name evidence="7" type="ORF">OB236_02715</name>
</gene>
<dbReference type="CDD" id="cd13580">
    <property type="entry name" value="PBP2_AlgQ_like_1"/>
    <property type="match status" value="1"/>
</dbReference>
<protein>
    <submittedName>
        <fullName evidence="7">Extracellular solute-binding protein</fullName>
    </submittedName>
</protein>
<dbReference type="PANTHER" id="PTHR43649:SF33">
    <property type="entry name" value="POLYGALACTURONAN_RHAMNOGALACTURONAN-BINDING PROTEIN YTCQ"/>
    <property type="match status" value="1"/>
</dbReference>
<dbReference type="Proteomes" id="UP001652445">
    <property type="component" value="Unassembled WGS sequence"/>
</dbReference>
<accession>A0ABT2U8S3</accession>
<sequence length="521" mass="57630">MKRYHSNMHQKIAFTCAAALVLPALLTACSGGAGSTGGDTKAGGATNADTGKPTEISIFANQQGAQAVDSSNELLKEIEKKTNTKLSITWVPFNSIKEKTKVALASGDLSDLTFVDNVYDSQVVQMATSGAFWDLTPYIKDYPNLNALPKEIWDNAKIDGKNFGVPRPRPLEGGWGVHVRKDWLDKLGLKVPETMDDIYAAAKAFTEKDPDGNGKADTFGLTGNVDADGMGAYGWVENVFVGASGKWKLKDGQLVPVIYEPGQKQALEWLKKAYDEKVLVPDFAVMKSTQAREQYMANKAGIFGSALNPQWLYTDALRKIDPQADSYPLTYVTGPEGKFAGKDSGVFGMFVIPKTVSEAKLKKILTFVDQGNSEEISTMTQFGLADKHYTIKDGFKVATEQAKIDNIPDVTNNLLQIFQRYDKYQRAYYNGIPKEFYERNKKIVDDRSSFSKPDISTGLISQTALTLGPDLYKKIQDMKIKVILGKEPMSAWDDYVAKLKTDPQFVKIIQETNEAYKNKNK</sequence>
<evidence type="ECO:0000313" key="7">
    <source>
        <dbReference type="EMBL" id="MCU6791033.1"/>
    </source>
</evidence>
<dbReference type="EMBL" id="JAOQIO010000007">
    <property type="protein sequence ID" value="MCU6791033.1"/>
    <property type="molecule type" value="Genomic_DNA"/>
</dbReference>
<proteinExistence type="predicted"/>
<keyword evidence="8" id="KW-1185">Reference proteome</keyword>
<name>A0ABT2U8S3_9BACL</name>
<dbReference type="PANTHER" id="PTHR43649">
    <property type="entry name" value="ARABINOSE-BINDING PROTEIN-RELATED"/>
    <property type="match status" value="1"/>
</dbReference>
<reference evidence="7 8" key="1">
    <citation type="submission" date="2022-09" db="EMBL/GenBank/DDBJ databases">
        <authorList>
            <person name="Han X.L."/>
            <person name="Wang Q."/>
            <person name="Lu T."/>
        </authorList>
    </citation>
    <scope>NUCLEOTIDE SEQUENCE [LARGE SCALE GENOMIC DNA]</scope>
    <source>
        <strain evidence="7 8">WQ 127069</strain>
    </source>
</reference>
<keyword evidence="4" id="KW-0564">Palmitate</keyword>
<evidence type="ECO:0000256" key="3">
    <source>
        <dbReference type="ARBA" id="ARBA00023136"/>
    </source>
</evidence>
<keyword evidence="2 6" id="KW-0732">Signal</keyword>
<evidence type="ECO:0000256" key="1">
    <source>
        <dbReference type="ARBA" id="ARBA00022475"/>
    </source>
</evidence>
<keyword evidence="1" id="KW-1003">Cell membrane</keyword>
<dbReference type="Gene3D" id="3.40.190.10">
    <property type="entry name" value="Periplasmic binding protein-like II"/>
    <property type="match status" value="2"/>
</dbReference>
<feature type="signal peptide" evidence="6">
    <location>
        <begin position="1"/>
        <end position="33"/>
    </location>
</feature>
<dbReference type="SUPFAM" id="SSF53850">
    <property type="entry name" value="Periplasmic binding protein-like II"/>
    <property type="match status" value="1"/>
</dbReference>
<organism evidence="7 8">
    <name type="scientific">Paenibacillus baimaensis</name>
    <dbReference type="NCBI Taxonomy" id="2982185"/>
    <lineage>
        <taxon>Bacteria</taxon>
        <taxon>Bacillati</taxon>
        <taxon>Bacillota</taxon>
        <taxon>Bacilli</taxon>
        <taxon>Bacillales</taxon>
        <taxon>Paenibacillaceae</taxon>
        <taxon>Paenibacillus</taxon>
    </lineage>
</organism>
<dbReference type="RefSeq" id="WP_262682597.1">
    <property type="nucleotide sequence ID" value="NZ_JAOQIO010000007.1"/>
</dbReference>
<dbReference type="Pfam" id="PF13416">
    <property type="entry name" value="SBP_bac_8"/>
    <property type="match status" value="1"/>
</dbReference>
<keyword evidence="3" id="KW-0472">Membrane</keyword>
<evidence type="ECO:0000256" key="6">
    <source>
        <dbReference type="SAM" id="SignalP"/>
    </source>
</evidence>
<dbReference type="PROSITE" id="PS51257">
    <property type="entry name" value="PROKAR_LIPOPROTEIN"/>
    <property type="match status" value="1"/>
</dbReference>
<dbReference type="InterPro" id="IPR050490">
    <property type="entry name" value="Bact_solute-bd_prot1"/>
</dbReference>